<protein>
    <recommendedName>
        <fullName evidence="2">CCR4-NOT transcription complex subunit 10</fullName>
    </recommendedName>
</protein>
<sequence length="243" mass="27325">MADGDRSGEPGLELARQAKEAFDMQSYESCLSSLNKLMEVRRHDKRVAHNRAVARYLLSNLTLTDEFRRHLHTLKTQFDREAEGSGLEQSVSEKAVLLFNQALIHRRLHQNTQAIDILDQLVQVSDALTDSLSTESSLLLIELYIATHQLDKAVTHIDHVELRLYGQPMNGRGDNDGDAPVVNDQYRPRIHFCKAQIHLLNRSVKSCKKELKSYTSMAGNVSSSEVVGKSLLLNSFSLPKNSS</sequence>
<evidence type="ECO:0000313" key="4">
    <source>
        <dbReference type="Proteomes" id="UP001174909"/>
    </source>
</evidence>
<comment type="caution">
    <text evidence="3">The sequence shown here is derived from an EMBL/GenBank/DDBJ whole genome shotgun (WGS) entry which is preliminary data.</text>
</comment>
<dbReference type="GO" id="GO:0017148">
    <property type="term" value="P:negative regulation of translation"/>
    <property type="evidence" value="ECO:0007669"/>
    <property type="project" value="TreeGrafter"/>
</dbReference>
<proteinExistence type="inferred from homology"/>
<dbReference type="GO" id="GO:0031047">
    <property type="term" value="P:regulatory ncRNA-mediated gene silencing"/>
    <property type="evidence" value="ECO:0007669"/>
    <property type="project" value="UniProtKB-UniRule"/>
</dbReference>
<dbReference type="InterPro" id="IPR011990">
    <property type="entry name" value="TPR-like_helical_dom_sf"/>
</dbReference>
<keyword evidence="2" id="KW-0804">Transcription</keyword>
<comment type="subcellular location">
    <subcellularLocation>
        <location evidence="2">Cytoplasm</location>
    </subcellularLocation>
    <subcellularLocation>
        <location evidence="2">Nucleus</location>
    </subcellularLocation>
</comment>
<dbReference type="GO" id="GO:0006402">
    <property type="term" value="P:mRNA catabolic process"/>
    <property type="evidence" value="ECO:0007669"/>
    <property type="project" value="TreeGrafter"/>
</dbReference>
<dbReference type="PANTHER" id="PTHR12979:SF5">
    <property type="entry name" value="CCR4-NOT TRANSCRIPTION COMPLEX SUBUNIT 10"/>
    <property type="match status" value="1"/>
</dbReference>
<evidence type="ECO:0000313" key="3">
    <source>
        <dbReference type="EMBL" id="CAI8056026.1"/>
    </source>
</evidence>
<reference evidence="3" key="1">
    <citation type="submission" date="2023-03" db="EMBL/GenBank/DDBJ databases">
        <authorList>
            <person name="Steffen K."/>
            <person name="Cardenas P."/>
        </authorList>
    </citation>
    <scope>NUCLEOTIDE SEQUENCE</scope>
</reference>
<keyword evidence="4" id="KW-1185">Reference proteome</keyword>
<dbReference type="SUPFAM" id="SSF48452">
    <property type="entry name" value="TPR-like"/>
    <property type="match status" value="1"/>
</dbReference>
<dbReference type="GO" id="GO:0005737">
    <property type="term" value="C:cytoplasm"/>
    <property type="evidence" value="ECO:0007669"/>
    <property type="project" value="UniProtKB-SubCell"/>
</dbReference>
<accession>A0AA35TYK0</accession>
<dbReference type="GO" id="GO:0030014">
    <property type="term" value="C:CCR4-NOT complex"/>
    <property type="evidence" value="ECO:0007669"/>
    <property type="project" value="UniProtKB-UniRule"/>
</dbReference>
<dbReference type="EMBL" id="CASHTH010004316">
    <property type="protein sequence ID" value="CAI8056026.1"/>
    <property type="molecule type" value="Genomic_DNA"/>
</dbReference>
<dbReference type="PANTHER" id="PTHR12979">
    <property type="entry name" value="CCR4-NOT TRANSCRIPTION COMPLEX SUBUNIT 10"/>
    <property type="match status" value="1"/>
</dbReference>
<dbReference type="Gene3D" id="1.25.40.10">
    <property type="entry name" value="Tetratricopeptide repeat domain"/>
    <property type="match status" value="1"/>
</dbReference>
<keyword evidence="2" id="KW-0810">Translation regulation</keyword>
<keyword evidence="2" id="KW-0539">Nucleus</keyword>
<organism evidence="3 4">
    <name type="scientific">Geodia barretti</name>
    <name type="common">Barrett's horny sponge</name>
    <dbReference type="NCBI Taxonomy" id="519541"/>
    <lineage>
        <taxon>Eukaryota</taxon>
        <taxon>Metazoa</taxon>
        <taxon>Porifera</taxon>
        <taxon>Demospongiae</taxon>
        <taxon>Heteroscleromorpha</taxon>
        <taxon>Tetractinellida</taxon>
        <taxon>Astrophorina</taxon>
        <taxon>Geodiidae</taxon>
        <taxon>Geodia</taxon>
    </lineage>
</organism>
<dbReference type="InterPro" id="IPR039740">
    <property type="entry name" value="CNOT10"/>
</dbReference>
<gene>
    <name evidence="3" type="ORF">GBAR_LOCUS30524</name>
</gene>
<name>A0AA35TYK0_GEOBA</name>
<comment type="similarity">
    <text evidence="1 2">Belongs to the CNOT10 family.</text>
</comment>
<comment type="function">
    <text evidence="2">Component of the CCR4-NOT complex which is one of the major cellular mRNA deadenylases and is linked to various cellular processes including bulk mRNA degradation, miRNA-mediated repression, translational repression during translational initiation and general transcription regulation.</text>
</comment>
<keyword evidence="2" id="KW-0943">RNA-mediated gene silencing</keyword>
<keyword evidence="2" id="KW-0963">Cytoplasm</keyword>
<dbReference type="AlphaFoldDB" id="A0AA35TYK0"/>
<keyword evidence="2" id="KW-0805">Transcription regulation</keyword>
<dbReference type="GO" id="GO:0005634">
    <property type="term" value="C:nucleus"/>
    <property type="evidence" value="ECO:0007669"/>
    <property type="project" value="UniProtKB-SubCell"/>
</dbReference>
<evidence type="ECO:0000256" key="1">
    <source>
        <dbReference type="ARBA" id="ARBA00010080"/>
    </source>
</evidence>
<dbReference type="Proteomes" id="UP001174909">
    <property type="component" value="Unassembled WGS sequence"/>
</dbReference>
<evidence type="ECO:0000256" key="2">
    <source>
        <dbReference type="RuleBase" id="RU367083"/>
    </source>
</evidence>